<dbReference type="InterPro" id="IPR036582">
    <property type="entry name" value="Mao_N_sf"/>
</dbReference>
<evidence type="ECO:0000313" key="6">
    <source>
        <dbReference type="Proteomes" id="UP001596528"/>
    </source>
</evidence>
<dbReference type="PROSITE" id="PS00708">
    <property type="entry name" value="PRO_ENDOPEP_SER"/>
    <property type="match status" value="1"/>
</dbReference>
<dbReference type="Pfam" id="PF07833">
    <property type="entry name" value="Cu_amine_oxidN1"/>
    <property type="match status" value="1"/>
</dbReference>
<reference evidence="6" key="1">
    <citation type="journal article" date="2019" name="Int. J. Syst. Evol. Microbiol.">
        <title>The Global Catalogue of Microorganisms (GCM) 10K type strain sequencing project: providing services to taxonomists for standard genome sequencing and annotation.</title>
        <authorList>
            <consortium name="The Broad Institute Genomics Platform"/>
            <consortium name="The Broad Institute Genome Sequencing Center for Infectious Disease"/>
            <person name="Wu L."/>
            <person name="Ma J."/>
        </authorList>
    </citation>
    <scope>NUCLEOTIDE SEQUENCE [LARGE SCALE GENOMIC DNA]</scope>
    <source>
        <strain evidence="6">JCM 18657</strain>
    </source>
</reference>
<dbReference type="InterPro" id="IPR053145">
    <property type="entry name" value="AB_hydrolase_Est10"/>
</dbReference>
<dbReference type="PANTHER" id="PTHR43265:SF1">
    <property type="entry name" value="ESTERASE ESTD"/>
    <property type="match status" value="1"/>
</dbReference>
<dbReference type="GO" id="GO:0016787">
    <property type="term" value="F:hydrolase activity"/>
    <property type="evidence" value="ECO:0007669"/>
    <property type="project" value="UniProtKB-KW"/>
</dbReference>
<dbReference type="SUPFAM" id="SSF53474">
    <property type="entry name" value="alpha/beta-Hydrolases"/>
    <property type="match status" value="1"/>
</dbReference>
<evidence type="ECO:0000259" key="4">
    <source>
        <dbReference type="Pfam" id="PF12146"/>
    </source>
</evidence>
<feature type="signal peptide" evidence="2">
    <location>
        <begin position="1"/>
        <end position="28"/>
    </location>
</feature>
<dbReference type="Gene3D" id="3.30.457.10">
    <property type="entry name" value="Copper amine oxidase-like, N-terminal domain"/>
    <property type="match status" value="1"/>
</dbReference>
<dbReference type="Pfam" id="PF12146">
    <property type="entry name" value="Hydrolase_4"/>
    <property type="match status" value="1"/>
</dbReference>
<feature type="domain" description="Serine aminopeptidase S33" evidence="4">
    <location>
        <begin position="303"/>
        <end position="526"/>
    </location>
</feature>
<dbReference type="EMBL" id="JBHTGQ010000010">
    <property type="protein sequence ID" value="MFC7749257.1"/>
    <property type="molecule type" value="Genomic_DNA"/>
</dbReference>
<keyword evidence="2" id="KW-0732">Signal</keyword>
<feature type="chain" id="PRO_5045497099" evidence="2">
    <location>
        <begin position="29"/>
        <end position="561"/>
    </location>
</feature>
<protein>
    <submittedName>
        <fullName evidence="5">Alpha/beta fold hydrolase</fullName>
    </submittedName>
</protein>
<dbReference type="InterPro" id="IPR022742">
    <property type="entry name" value="Hydrolase_4"/>
</dbReference>
<feature type="domain" description="Copper amine oxidase-like N-terminal" evidence="3">
    <location>
        <begin position="48"/>
        <end position="133"/>
    </location>
</feature>
<accession>A0ABW2UZD7</accession>
<sequence length="561" mass="61105">MKKRIKPIIASTLALSMAIAAPVPSVLAAEPHQAAAPASAESTAVKWVPLRAIAEALGATVGWEDETRTVTLTRADTSVSFSYLNLGEAKVGGASADLSALVKLDGDTTMVALDALNGWFGSRVDWESGKLTIAPDDHVSRAYAFVTALNRGDSASAHSSLSPAMASTVTPELLQSVWTGNFTAFGRVKSVSQPTLSENAVHRNVKFVYKTELMASLELTVRFDEAGFVDDLYIARIAEGSPEYRSPEYEKPGSFTEEEIVIGEGPMRLPGTLTMPVGEGPFPAVVLVHGSGPNDRDMTVGGSRLFRDLAVGLASRGIAVVRYDKVTYEHSFKSGTLPNFTIQQETADDALAAVRLLAGDDRVDPERIYIIGHSQGGFMVPRMLELDTEGRIAGAVLLAGPSSSFQDVLLEQNEELLRRFEQLRLPTDSIKQNVELAKDIVDTIKNPQYDKDNLPADFPLQPAYWWFEMRDFVPMNVAAGQSAPLLIVQGGNDWQVPVRQFEDWKKALKDRTNVTYKLYPNMNHLLYDFDGISIGNEYGGAFNVSSELIGDIADWIESDPS</sequence>
<dbReference type="SUPFAM" id="SSF55383">
    <property type="entry name" value="Copper amine oxidase, domain N"/>
    <property type="match status" value="1"/>
</dbReference>
<dbReference type="PANTHER" id="PTHR43265">
    <property type="entry name" value="ESTERASE ESTD"/>
    <property type="match status" value="1"/>
</dbReference>
<proteinExistence type="predicted"/>
<organism evidence="5 6">
    <name type="scientific">Paenibacillus thermoaerophilus</name>
    <dbReference type="NCBI Taxonomy" id="1215385"/>
    <lineage>
        <taxon>Bacteria</taxon>
        <taxon>Bacillati</taxon>
        <taxon>Bacillota</taxon>
        <taxon>Bacilli</taxon>
        <taxon>Bacillales</taxon>
        <taxon>Paenibacillaceae</taxon>
        <taxon>Paenibacillus</taxon>
    </lineage>
</organism>
<dbReference type="Proteomes" id="UP001596528">
    <property type="component" value="Unassembled WGS sequence"/>
</dbReference>
<keyword evidence="1 5" id="KW-0378">Hydrolase</keyword>
<gene>
    <name evidence="5" type="ORF">ACFQWB_04780</name>
</gene>
<evidence type="ECO:0000259" key="3">
    <source>
        <dbReference type="Pfam" id="PF07833"/>
    </source>
</evidence>
<dbReference type="InterPro" id="IPR002471">
    <property type="entry name" value="Pept_S9_AS"/>
</dbReference>
<dbReference type="RefSeq" id="WP_138788839.1">
    <property type="nucleotide sequence ID" value="NZ_JBHTGQ010000010.1"/>
</dbReference>
<comment type="caution">
    <text evidence="5">The sequence shown here is derived from an EMBL/GenBank/DDBJ whole genome shotgun (WGS) entry which is preliminary data.</text>
</comment>
<evidence type="ECO:0000256" key="1">
    <source>
        <dbReference type="ARBA" id="ARBA00022801"/>
    </source>
</evidence>
<dbReference type="InterPro" id="IPR029058">
    <property type="entry name" value="AB_hydrolase_fold"/>
</dbReference>
<evidence type="ECO:0000256" key="2">
    <source>
        <dbReference type="SAM" id="SignalP"/>
    </source>
</evidence>
<dbReference type="InterPro" id="IPR012854">
    <property type="entry name" value="Cu_amine_oxidase-like_N"/>
</dbReference>
<evidence type="ECO:0000313" key="5">
    <source>
        <dbReference type="EMBL" id="MFC7749257.1"/>
    </source>
</evidence>
<dbReference type="Gene3D" id="3.40.50.1820">
    <property type="entry name" value="alpha/beta hydrolase"/>
    <property type="match status" value="1"/>
</dbReference>
<name>A0ABW2UZD7_9BACL</name>
<keyword evidence="6" id="KW-1185">Reference proteome</keyword>